<evidence type="ECO:0000313" key="1">
    <source>
        <dbReference type="EMBL" id="SVD38888.1"/>
    </source>
</evidence>
<reference evidence="1" key="1">
    <citation type="submission" date="2018-05" db="EMBL/GenBank/DDBJ databases">
        <authorList>
            <person name="Lanie J.A."/>
            <person name="Ng W.-L."/>
            <person name="Kazmierczak K.M."/>
            <person name="Andrzejewski T.M."/>
            <person name="Davidsen T.M."/>
            <person name="Wayne K.J."/>
            <person name="Tettelin H."/>
            <person name="Glass J.I."/>
            <person name="Rusch D."/>
            <person name="Podicherti R."/>
            <person name="Tsui H.-C.T."/>
            <person name="Winkler M.E."/>
        </authorList>
    </citation>
    <scope>NUCLEOTIDE SEQUENCE</scope>
</reference>
<proteinExistence type="predicted"/>
<organism evidence="1">
    <name type="scientific">marine metagenome</name>
    <dbReference type="NCBI Taxonomy" id="408172"/>
    <lineage>
        <taxon>unclassified sequences</taxon>
        <taxon>metagenomes</taxon>
        <taxon>ecological metagenomes</taxon>
    </lineage>
</organism>
<name>A0A382UYW7_9ZZZZ</name>
<dbReference type="AlphaFoldDB" id="A0A382UYW7"/>
<dbReference type="EMBL" id="UINC01147520">
    <property type="protein sequence ID" value="SVD38888.1"/>
    <property type="molecule type" value="Genomic_DNA"/>
</dbReference>
<sequence length="250" mass="27194">MQSGHYLGYEPAQGDAIIDTFVCDGITDIYTLRQEPANLDTLEVSVGGLIQGDTAYTILTSNGGRDIQIPDCMAGVKIIVRQHGERYAVGTVSANSILSNHIKEDQVTTPKIPDNAITNPKILSLDATKLTGLNPGVTPAQFGLQYGQWQPTLTTHGTVEVNKSYWVDTTGSPYLNTFQDSSGNTQPGIDESFQAHTVHWWDSGSLTNDDPPATMIDTVNYKVGTKSMLFDNASSQNIQIAEVGFDHKDW</sequence>
<accession>A0A382UYW7</accession>
<feature type="non-terminal residue" evidence="1">
    <location>
        <position position="250"/>
    </location>
</feature>
<protein>
    <submittedName>
        <fullName evidence="1">Uncharacterized protein</fullName>
    </submittedName>
</protein>
<gene>
    <name evidence="1" type="ORF">METZ01_LOCUS391742</name>
</gene>